<evidence type="ECO:0000313" key="3">
    <source>
        <dbReference type="Proteomes" id="UP000261580"/>
    </source>
</evidence>
<feature type="region of interest" description="Disordered" evidence="1">
    <location>
        <begin position="1"/>
        <end position="27"/>
    </location>
</feature>
<dbReference type="Bgee" id="ENSNBRG00000024410">
    <property type="expression patterns" value="Expressed in camera-type eye and 4 other cell types or tissues"/>
</dbReference>
<reference evidence="2" key="2">
    <citation type="submission" date="2025-09" db="UniProtKB">
        <authorList>
            <consortium name="Ensembl"/>
        </authorList>
    </citation>
    <scope>IDENTIFICATION</scope>
</reference>
<dbReference type="Proteomes" id="UP000261580">
    <property type="component" value="Unassembled WGS sequence"/>
</dbReference>
<dbReference type="AlphaFoldDB" id="A0A3Q4NC11"/>
<proteinExistence type="predicted"/>
<organism evidence="2 3">
    <name type="scientific">Neolamprologus brichardi</name>
    <name type="common">Fairy cichlid</name>
    <name type="synonym">Lamprologus brichardi</name>
    <dbReference type="NCBI Taxonomy" id="32507"/>
    <lineage>
        <taxon>Eukaryota</taxon>
        <taxon>Metazoa</taxon>
        <taxon>Chordata</taxon>
        <taxon>Craniata</taxon>
        <taxon>Vertebrata</taxon>
        <taxon>Euteleostomi</taxon>
        <taxon>Actinopterygii</taxon>
        <taxon>Neopterygii</taxon>
        <taxon>Teleostei</taxon>
        <taxon>Neoteleostei</taxon>
        <taxon>Acanthomorphata</taxon>
        <taxon>Ovalentaria</taxon>
        <taxon>Cichlomorphae</taxon>
        <taxon>Cichliformes</taxon>
        <taxon>Cichlidae</taxon>
        <taxon>African cichlids</taxon>
        <taxon>Pseudocrenilabrinae</taxon>
        <taxon>Lamprologini</taxon>
        <taxon>Neolamprologus</taxon>
    </lineage>
</organism>
<evidence type="ECO:0000313" key="2">
    <source>
        <dbReference type="Ensembl" id="ENSNBRP00000032144.1"/>
    </source>
</evidence>
<sequence length="75" mass="8620">HVPRCEKGRGVISRGFGQRTARSEPDGTPYTSNIILISSVARIAVTAPLTWLPVPRRWRISGPWWWQRNPKRERG</sequence>
<evidence type="ECO:0000256" key="1">
    <source>
        <dbReference type="SAM" id="MobiDB-lite"/>
    </source>
</evidence>
<accession>A0A3Q4NC11</accession>
<reference evidence="2" key="1">
    <citation type="submission" date="2025-08" db="UniProtKB">
        <authorList>
            <consortium name="Ensembl"/>
        </authorList>
    </citation>
    <scope>IDENTIFICATION</scope>
</reference>
<protein>
    <submittedName>
        <fullName evidence="2">Uncharacterized protein</fullName>
    </submittedName>
</protein>
<keyword evidence="3" id="KW-1185">Reference proteome</keyword>
<dbReference type="Ensembl" id="ENSNBRT00000032959.1">
    <property type="protein sequence ID" value="ENSNBRP00000032144.1"/>
    <property type="gene ID" value="ENSNBRG00000024410.1"/>
</dbReference>
<name>A0A3Q4NC11_NEOBR</name>